<reference evidence="2" key="1">
    <citation type="journal article" date="2014" name="Nat. Genet.">
        <title>The genome of the stress-tolerant wild tomato species Solanum pennellii.</title>
        <authorList>
            <person name="Bolger A."/>
            <person name="Scossa F."/>
            <person name="Bolger M.E."/>
            <person name="Lanz C."/>
            <person name="Maumus F."/>
            <person name="Tohge T."/>
            <person name="Quesneville H."/>
            <person name="Alseekh S."/>
            <person name="Sorensen I."/>
            <person name="Lichtenstein G."/>
            <person name="Fich E.A."/>
            <person name="Conte M."/>
            <person name="Keller H."/>
            <person name="Schneeberger K."/>
            <person name="Schwacke R."/>
            <person name="Ofner I."/>
            <person name="Vrebalov J."/>
            <person name="Xu Y."/>
            <person name="Osorio S."/>
            <person name="Aflitos S.A."/>
            <person name="Schijlen E."/>
            <person name="Jimenez-Gomez J.M."/>
            <person name="Ryngajllo M."/>
            <person name="Kimura S."/>
            <person name="Kumar R."/>
            <person name="Koenig D."/>
            <person name="Headland L.R."/>
            <person name="Maloof J.N."/>
            <person name="Sinha N."/>
            <person name="van Ham R.C."/>
            <person name="Lankhorst R.K."/>
            <person name="Mao L."/>
            <person name="Vogel A."/>
            <person name="Arsova B."/>
            <person name="Panstruga R."/>
            <person name="Fei Z."/>
            <person name="Rose J.K."/>
            <person name="Zamir D."/>
            <person name="Carrari F."/>
            <person name="Giovannoni J.J."/>
            <person name="Weigel D."/>
            <person name="Usadel B."/>
            <person name="Fernie A.R."/>
        </authorList>
    </citation>
    <scope>NUCLEOTIDE SEQUENCE [LARGE SCALE GENOMIC DNA]</scope>
    <source>
        <strain evidence="2">cv. LA0716</strain>
    </source>
</reference>
<dbReference type="InterPro" id="IPR001584">
    <property type="entry name" value="Integrase_cat-core"/>
</dbReference>
<dbReference type="InterPro" id="IPR036397">
    <property type="entry name" value="RNaseH_sf"/>
</dbReference>
<organism evidence="2 3">
    <name type="scientific">Solanum pennellii</name>
    <name type="common">Tomato</name>
    <name type="synonym">Lycopersicon pennellii</name>
    <dbReference type="NCBI Taxonomy" id="28526"/>
    <lineage>
        <taxon>Eukaryota</taxon>
        <taxon>Viridiplantae</taxon>
        <taxon>Streptophyta</taxon>
        <taxon>Embryophyta</taxon>
        <taxon>Tracheophyta</taxon>
        <taxon>Spermatophyta</taxon>
        <taxon>Magnoliopsida</taxon>
        <taxon>eudicotyledons</taxon>
        <taxon>Gunneridae</taxon>
        <taxon>Pentapetalae</taxon>
        <taxon>asterids</taxon>
        <taxon>lamiids</taxon>
        <taxon>Solanales</taxon>
        <taxon>Solanaceae</taxon>
        <taxon>Solanoideae</taxon>
        <taxon>Solaneae</taxon>
        <taxon>Solanum</taxon>
        <taxon>Solanum subgen. Lycopersicon</taxon>
    </lineage>
</organism>
<name>A0ABM1GPI0_SOLPN</name>
<dbReference type="Gene3D" id="2.40.70.10">
    <property type="entry name" value="Acid Proteases"/>
    <property type="match status" value="1"/>
</dbReference>
<dbReference type="PANTHER" id="PTHR33067:SF9">
    <property type="entry name" value="RNA-DIRECTED DNA POLYMERASE"/>
    <property type="match status" value="1"/>
</dbReference>
<reference evidence="3" key="2">
    <citation type="submission" date="2025-08" db="UniProtKB">
        <authorList>
            <consortium name="RefSeq"/>
        </authorList>
    </citation>
    <scope>IDENTIFICATION</scope>
</reference>
<evidence type="ECO:0000313" key="3">
    <source>
        <dbReference type="RefSeq" id="XP_015074061.1"/>
    </source>
</evidence>
<protein>
    <submittedName>
        <fullName evidence="3">Uncharacterized protein LOC107018167</fullName>
    </submittedName>
</protein>
<dbReference type="PANTHER" id="PTHR33067">
    <property type="entry name" value="RNA-DIRECTED DNA POLYMERASE-RELATED"/>
    <property type="match status" value="1"/>
</dbReference>
<dbReference type="GeneID" id="107018167"/>
<proteinExistence type="predicted"/>
<dbReference type="PROSITE" id="PS50994">
    <property type="entry name" value="INTEGRASE"/>
    <property type="match status" value="1"/>
</dbReference>
<evidence type="ECO:0000259" key="1">
    <source>
        <dbReference type="PROSITE" id="PS50994"/>
    </source>
</evidence>
<dbReference type="InterPro" id="IPR021109">
    <property type="entry name" value="Peptidase_aspartic_dom_sf"/>
</dbReference>
<feature type="domain" description="Integrase catalytic" evidence="1">
    <location>
        <begin position="158"/>
        <end position="256"/>
    </location>
</feature>
<dbReference type="InterPro" id="IPR012337">
    <property type="entry name" value="RNaseH-like_sf"/>
</dbReference>
<dbReference type="Gene3D" id="3.30.420.10">
    <property type="entry name" value="Ribonuclease H-like superfamily/Ribonuclease H"/>
    <property type="match status" value="1"/>
</dbReference>
<dbReference type="SUPFAM" id="SSF53098">
    <property type="entry name" value="Ribonuclease H-like"/>
    <property type="match status" value="1"/>
</dbReference>
<gene>
    <name evidence="3" type="primary">LOC107018167</name>
</gene>
<dbReference type="Proteomes" id="UP000694930">
    <property type="component" value="Chromosome 1"/>
</dbReference>
<evidence type="ECO:0000313" key="2">
    <source>
        <dbReference type="Proteomes" id="UP000694930"/>
    </source>
</evidence>
<accession>A0ABM1GPI0</accession>
<sequence length="256" mass="29242">MRFLMADRTVKCPIEILHNVLVKVGSFIFPADFVIIDYEVEFEVPNILGRSFLATGRALVDMEKGLTKLRLNNEEETFNISRSMKKSGELQMVYTISYRVKSTSEVQIKECLGVEALAAVIMNFKSDSIEEYGSLAAALDRDDVRCQRDCGISRRQDLPINPILVIELFDVWGINFIGPSVSSHGMKYILVAMDYLSKWMKAIALANNEWKSVNAFLEKNIFSRFGTPRAIVSDRLFHFCNKYSKGYWRNMGFAIM</sequence>
<dbReference type="RefSeq" id="XP_015074061.1">
    <property type="nucleotide sequence ID" value="XM_015218575.1"/>
</dbReference>
<keyword evidence="2" id="KW-1185">Reference proteome</keyword>